<accession>A0A0X3VDN8</accession>
<reference evidence="3" key="1">
    <citation type="submission" date="2015-10" db="EMBL/GenBank/DDBJ databases">
        <authorList>
            <person name="Ju K.-S."/>
            <person name="Doroghazi J.R."/>
            <person name="Metcalf W.W."/>
        </authorList>
    </citation>
    <scope>NUCLEOTIDE SEQUENCE [LARGE SCALE GENOMIC DNA]</scope>
    <source>
        <strain evidence="3">NRRL 3151</strain>
    </source>
</reference>
<evidence type="ECO:0000313" key="2">
    <source>
        <dbReference type="EMBL" id="KUL42889.1"/>
    </source>
</evidence>
<sequence length="121" mass="13206">MSVRRAGFFRRSLLRRQGAGLVEAVAGLAADLARASWPRVTAVASAASDSAISHRTDSACPSTTRNERSRARLSARSAWPRACSCRPRCLSVRARARARVQSASVRRCPDSWARVRACRPV</sequence>
<keyword evidence="3" id="KW-1185">Reference proteome</keyword>
<evidence type="ECO:0000313" key="3">
    <source>
        <dbReference type="Proteomes" id="UP000053923"/>
    </source>
</evidence>
<dbReference type="EMBL" id="LLZG01000045">
    <property type="protein sequence ID" value="KUL42889.1"/>
    <property type="molecule type" value="Genomic_DNA"/>
</dbReference>
<feature type="region of interest" description="Disordered" evidence="1">
    <location>
        <begin position="54"/>
        <end position="73"/>
    </location>
</feature>
<name>A0A0X3VDN8_9ACTN</name>
<evidence type="ECO:0000256" key="1">
    <source>
        <dbReference type="SAM" id="MobiDB-lite"/>
    </source>
</evidence>
<proteinExistence type="predicted"/>
<gene>
    <name evidence="2" type="ORF">ADL12_08700</name>
</gene>
<dbReference type="Proteomes" id="UP000053923">
    <property type="component" value="Unassembled WGS sequence"/>
</dbReference>
<comment type="caution">
    <text evidence="2">The sequence shown here is derived from an EMBL/GenBank/DDBJ whole genome shotgun (WGS) entry which is preliminary data.</text>
</comment>
<protein>
    <submittedName>
        <fullName evidence="2">Uncharacterized protein</fullName>
    </submittedName>
</protein>
<organism evidence="2 3">
    <name type="scientific">Streptomyces regalis</name>
    <dbReference type="NCBI Taxonomy" id="68262"/>
    <lineage>
        <taxon>Bacteria</taxon>
        <taxon>Bacillati</taxon>
        <taxon>Actinomycetota</taxon>
        <taxon>Actinomycetes</taxon>
        <taxon>Kitasatosporales</taxon>
        <taxon>Streptomycetaceae</taxon>
        <taxon>Streptomyces</taxon>
    </lineage>
</organism>
<dbReference type="AlphaFoldDB" id="A0A0X3VDN8"/>